<dbReference type="CDD" id="cd19087">
    <property type="entry name" value="AKR_AKR12A1_B1_C1"/>
    <property type="match status" value="1"/>
</dbReference>
<dbReference type="PANTHER" id="PTHR43364">
    <property type="entry name" value="NADH-SPECIFIC METHYLGLYOXAL REDUCTASE-RELATED"/>
    <property type="match status" value="1"/>
</dbReference>
<name>A0A6J4VMM9_9BACT</name>
<reference evidence="3" key="1">
    <citation type="submission" date="2020-02" db="EMBL/GenBank/DDBJ databases">
        <authorList>
            <person name="Meier V. D."/>
        </authorList>
    </citation>
    <scope>NUCLEOTIDE SEQUENCE</scope>
    <source>
        <strain evidence="3">AVDCRST_MAG88</strain>
    </source>
</reference>
<evidence type="ECO:0000256" key="1">
    <source>
        <dbReference type="ARBA" id="ARBA00023002"/>
    </source>
</evidence>
<dbReference type="GO" id="GO:0016491">
    <property type="term" value="F:oxidoreductase activity"/>
    <property type="evidence" value="ECO:0007669"/>
    <property type="project" value="UniProtKB-KW"/>
</dbReference>
<dbReference type="GO" id="GO:0005829">
    <property type="term" value="C:cytosol"/>
    <property type="evidence" value="ECO:0007669"/>
    <property type="project" value="TreeGrafter"/>
</dbReference>
<sequence length="336" mass="37296">MKIKGLGRTGLKVSEICLGTMTFGNQADEATAFAIMDAADAAGVTFFDTADVYPLGGAPEDRGRTEEIVGRWLRERGARERIVLATKCRNPMGSGANDQGLSRKHVIAACDASLRRLGTDYIDLYQPHSFDPTTPIDETLRALDDLVRAGKVRYIGCSNYPAWRLADALWTSKELRLARFDSVQPRYNLLFRMIEDELLPLCQAHGVGVMAYNPLAGGMLTGRYREARDPQPGTRFGLERSGQMYQRRYWNDDVFQAVAALGDFLALRGKEPTHVALAWVLAQPVVTSAILGASRPEQLVDSLRGVGAILDDEERAACDDVWFQLPRERDPAYARR</sequence>
<dbReference type="Pfam" id="PF00248">
    <property type="entry name" value="Aldo_ket_red"/>
    <property type="match status" value="1"/>
</dbReference>
<dbReference type="PRINTS" id="PR00069">
    <property type="entry name" value="ALDKETRDTASE"/>
</dbReference>
<dbReference type="InterPro" id="IPR050523">
    <property type="entry name" value="AKR_Detox_Biosynth"/>
</dbReference>
<feature type="domain" description="NADP-dependent oxidoreductase" evidence="2">
    <location>
        <begin position="15"/>
        <end position="321"/>
    </location>
</feature>
<dbReference type="SUPFAM" id="SSF51430">
    <property type="entry name" value="NAD(P)-linked oxidoreductase"/>
    <property type="match status" value="1"/>
</dbReference>
<dbReference type="InterPro" id="IPR023210">
    <property type="entry name" value="NADP_OxRdtase_dom"/>
</dbReference>
<dbReference type="Gene3D" id="3.20.20.100">
    <property type="entry name" value="NADP-dependent oxidoreductase domain"/>
    <property type="match status" value="1"/>
</dbReference>
<dbReference type="PANTHER" id="PTHR43364:SF4">
    <property type="entry name" value="NAD(P)-LINKED OXIDOREDUCTASE SUPERFAMILY PROTEIN"/>
    <property type="match status" value="1"/>
</dbReference>
<dbReference type="InterPro" id="IPR020471">
    <property type="entry name" value="AKR"/>
</dbReference>
<dbReference type="FunFam" id="3.20.20.100:FF:000004">
    <property type="entry name" value="Oxidoreductase, aldo/keto reductase"/>
    <property type="match status" value="1"/>
</dbReference>
<evidence type="ECO:0000313" key="3">
    <source>
        <dbReference type="EMBL" id="CAA9582437.1"/>
    </source>
</evidence>
<protein>
    <submittedName>
        <fullName evidence="3">Oxidoreductase, aldo/keto reductase family</fullName>
    </submittedName>
</protein>
<accession>A0A6J4VMM9</accession>
<proteinExistence type="predicted"/>
<evidence type="ECO:0000259" key="2">
    <source>
        <dbReference type="Pfam" id="PF00248"/>
    </source>
</evidence>
<keyword evidence="1" id="KW-0560">Oxidoreductase</keyword>
<dbReference type="AlphaFoldDB" id="A0A6J4VMM9"/>
<dbReference type="InterPro" id="IPR036812">
    <property type="entry name" value="NAD(P)_OxRdtase_dom_sf"/>
</dbReference>
<gene>
    <name evidence="3" type="ORF">AVDCRST_MAG88-3511</name>
</gene>
<dbReference type="EMBL" id="CADCWM010000848">
    <property type="protein sequence ID" value="CAA9582437.1"/>
    <property type="molecule type" value="Genomic_DNA"/>
</dbReference>
<organism evidence="3">
    <name type="scientific">uncultured Thermomicrobiales bacterium</name>
    <dbReference type="NCBI Taxonomy" id="1645740"/>
    <lineage>
        <taxon>Bacteria</taxon>
        <taxon>Pseudomonadati</taxon>
        <taxon>Thermomicrobiota</taxon>
        <taxon>Thermomicrobia</taxon>
        <taxon>Thermomicrobiales</taxon>
        <taxon>environmental samples</taxon>
    </lineage>
</organism>